<proteinExistence type="inferred from homology"/>
<dbReference type="Proteomes" id="UP000035036">
    <property type="component" value="Chromosome"/>
</dbReference>
<dbReference type="STRING" id="483547.GSUB_15520"/>
<evidence type="ECO:0000256" key="2">
    <source>
        <dbReference type="ARBA" id="ARBA00022649"/>
    </source>
</evidence>
<name>A0A0B5FHL2_9BACT</name>
<dbReference type="KEGG" id="gsb:GSUB_15520"/>
<accession>A0A0B5FHL2</accession>
<dbReference type="EMBL" id="CP010311">
    <property type="protein sequence ID" value="AJF07677.1"/>
    <property type="molecule type" value="Genomic_DNA"/>
</dbReference>
<protein>
    <submittedName>
        <fullName evidence="3">Addiction module antitoxin RelB</fullName>
    </submittedName>
</protein>
<keyword evidence="2" id="KW-1277">Toxin-antitoxin system</keyword>
<keyword evidence="4" id="KW-1185">Reference proteome</keyword>
<dbReference type="Pfam" id="PF05016">
    <property type="entry name" value="ParE_toxin"/>
    <property type="match status" value="1"/>
</dbReference>
<dbReference type="OrthoDB" id="9797723at2"/>
<organism evidence="3 4">
    <name type="scientific">Geoalkalibacter subterraneus</name>
    <dbReference type="NCBI Taxonomy" id="483547"/>
    <lineage>
        <taxon>Bacteria</taxon>
        <taxon>Pseudomonadati</taxon>
        <taxon>Thermodesulfobacteriota</taxon>
        <taxon>Desulfuromonadia</taxon>
        <taxon>Desulfuromonadales</taxon>
        <taxon>Geoalkalibacteraceae</taxon>
        <taxon>Geoalkalibacter</taxon>
    </lineage>
</organism>
<dbReference type="HOGENOM" id="CLU_155761_1_0_7"/>
<dbReference type="AlphaFoldDB" id="A0A0B5FHL2"/>
<dbReference type="RefSeq" id="WP_040201630.1">
    <property type="nucleotide sequence ID" value="NZ_CP010311.1"/>
</dbReference>
<evidence type="ECO:0000256" key="1">
    <source>
        <dbReference type="ARBA" id="ARBA00006226"/>
    </source>
</evidence>
<dbReference type="InterPro" id="IPR035093">
    <property type="entry name" value="RelE/ParE_toxin_dom_sf"/>
</dbReference>
<dbReference type="PANTHER" id="PTHR35601:SF1">
    <property type="entry name" value="TOXIN RELE"/>
    <property type="match status" value="1"/>
</dbReference>
<gene>
    <name evidence="3" type="ORF">GSUB_15520</name>
</gene>
<evidence type="ECO:0000313" key="3">
    <source>
        <dbReference type="EMBL" id="AJF07677.1"/>
    </source>
</evidence>
<comment type="similarity">
    <text evidence="1">Belongs to the RelE toxin family.</text>
</comment>
<dbReference type="Gene3D" id="3.30.2310.20">
    <property type="entry name" value="RelE-like"/>
    <property type="match status" value="1"/>
</dbReference>
<dbReference type="SUPFAM" id="SSF143011">
    <property type="entry name" value="RelE-like"/>
    <property type="match status" value="1"/>
</dbReference>
<dbReference type="InterPro" id="IPR007712">
    <property type="entry name" value="RelE/ParE_toxin"/>
</dbReference>
<reference evidence="3 4" key="1">
    <citation type="journal article" date="2015" name="Genome Announc.">
        <title>Genomes of Geoalkalibacter ferrihydriticus Z-0531T and Geoalkalibacter subterraneus Red1T, Two Haloalkaliphilic Metal-Reducing Deltaproteobacteria.</title>
        <authorList>
            <person name="Badalamenti J.P."/>
            <person name="Krajmalnik-Brown R."/>
            <person name="Torres C.I."/>
            <person name="Bond D.R."/>
        </authorList>
    </citation>
    <scope>NUCLEOTIDE SEQUENCE [LARGE SCALE GENOMIC DNA]</scope>
    <source>
        <strain evidence="3 4">Red1</strain>
    </source>
</reference>
<sequence length="98" mass="11736">MTRHGAEVTFTVIYHPEVKNRDIPKLNGDIRLRIRKAIESRLMVAPQEYGEPLRKTLKGYWKLRIGDYRVVFRVDHHQILVLGICHRKEIYPLMEKRQ</sequence>
<evidence type="ECO:0000313" key="4">
    <source>
        <dbReference type="Proteomes" id="UP000035036"/>
    </source>
</evidence>
<dbReference type="PANTHER" id="PTHR35601">
    <property type="entry name" value="TOXIN RELE"/>
    <property type="match status" value="1"/>
</dbReference>